<comment type="caution">
    <text evidence="1">The sequence shown here is derived from an EMBL/GenBank/DDBJ whole genome shotgun (WGS) entry which is preliminary data.</text>
</comment>
<dbReference type="AlphaFoldDB" id="A0A2S3WT52"/>
<accession>A0A2S3WT52</accession>
<dbReference type="EMBL" id="MING01000083">
    <property type="protein sequence ID" value="POG04539.1"/>
    <property type="molecule type" value="Genomic_DNA"/>
</dbReference>
<dbReference type="Proteomes" id="UP000237378">
    <property type="component" value="Unassembled WGS sequence"/>
</dbReference>
<organism evidence="1 2">
    <name type="scientific">Pseudomonas putida</name>
    <name type="common">Arthrobacter siderocapsulatus</name>
    <dbReference type="NCBI Taxonomy" id="303"/>
    <lineage>
        <taxon>Bacteria</taxon>
        <taxon>Pseudomonadati</taxon>
        <taxon>Pseudomonadota</taxon>
        <taxon>Gammaproteobacteria</taxon>
        <taxon>Pseudomonadales</taxon>
        <taxon>Pseudomonadaceae</taxon>
        <taxon>Pseudomonas</taxon>
    </lineage>
</organism>
<protein>
    <submittedName>
        <fullName evidence="1">Lysis protein</fullName>
    </submittedName>
</protein>
<dbReference type="InterPro" id="IPR004929">
    <property type="entry name" value="I-spanin"/>
</dbReference>
<name>A0A2S3WT52_PSEPU</name>
<gene>
    <name evidence="1" type="ORF">BGP82_25195</name>
</gene>
<dbReference type="RefSeq" id="WP_103470247.1">
    <property type="nucleotide sequence ID" value="NZ_MING01000083.1"/>
</dbReference>
<dbReference type="GO" id="GO:0044659">
    <property type="term" value="P:viral release from host cell by cytolysis"/>
    <property type="evidence" value="ECO:0007669"/>
    <property type="project" value="InterPro"/>
</dbReference>
<evidence type="ECO:0000313" key="1">
    <source>
        <dbReference type="EMBL" id="POG04539.1"/>
    </source>
</evidence>
<reference evidence="1 2" key="2">
    <citation type="submission" date="2018-03" db="EMBL/GenBank/DDBJ databases">
        <title>Draft genome of Pseudomonas putida strain KH-18-2.</title>
        <authorList>
            <person name="Yoshizawa S."/>
            <person name="Khan N.H."/>
            <person name="Nishimura M."/>
            <person name="Chiura H.X."/>
            <person name="Ogura Y."/>
            <person name="Hayashi T."/>
            <person name="Kogure K."/>
        </authorList>
    </citation>
    <scope>NUCLEOTIDE SEQUENCE [LARGE SCALE GENOMIC DNA]</scope>
    <source>
        <strain evidence="1 2">KH-18-2</strain>
    </source>
</reference>
<evidence type="ECO:0000313" key="2">
    <source>
        <dbReference type="Proteomes" id="UP000237378"/>
    </source>
</evidence>
<dbReference type="Pfam" id="PF03245">
    <property type="entry name" value="Phage_lysis"/>
    <property type="match status" value="1"/>
</dbReference>
<sequence>MTFSPIRVLLVVLIVGLATWFAFDQVLDQRNAARSERDSAQGEVTGLREAARITGERLATSAANDIKHTQELSDALKRNQDLRDSIRGGGQRLFVQATFAASTSDVRAGTGAASMAHAGPAELSPDARPDYFTLLDQLALSEQMILGLQDHISSFCPTQPTTTGASQ</sequence>
<proteinExistence type="predicted"/>
<reference evidence="1 2" key="1">
    <citation type="submission" date="2016-08" db="EMBL/GenBank/DDBJ databases">
        <authorList>
            <person name="Seilhamer J.J."/>
        </authorList>
    </citation>
    <scope>NUCLEOTIDE SEQUENCE [LARGE SCALE GENOMIC DNA]</scope>
    <source>
        <strain evidence="1 2">KH-18-2</strain>
    </source>
</reference>